<dbReference type="Pfam" id="PF06267">
    <property type="entry name" value="DUF1028"/>
    <property type="match status" value="1"/>
</dbReference>
<dbReference type="Proteomes" id="UP000031890">
    <property type="component" value="Chromosome"/>
</dbReference>
<proteinExistence type="predicted"/>
<dbReference type="PANTHER" id="PTHR39328">
    <property type="entry name" value="BLL2871 PROTEIN"/>
    <property type="match status" value="1"/>
</dbReference>
<evidence type="ECO:0000256" key="1">
    <source>
        <dbReference type="SAM" id="MobiDB-lite"/>
    </source>
</evidence>
<feature type="region of interest" description="Disordered" evidence="1">
    <location>
        <begin position="203"/>
        <end position="222"/>
    </location>
</feature>
<dbReference type="PANTHER" id="PTHR39328:SF1">
    <property type="entry name" value="BLL2871 PROTEIN"/>
    <property type="match status" value="1"/>
</dbReference>
<dbReference type="STRING" id="161899.CSING_04385"/>
<gene>
    <name evidence="2" type="ORF">CSING_04385</name>
</gene>
<dbReference type="InterPro" id="IPR029055">
    <property type="entry name" value="Ntn_hydrolases_N"/>
</dbReference>
<dbReference type="InterPro" id="IPR010430">
    <property type="entry name" value="DUF1028"/>
</dbReference>
<dbReference type="OrthoDB" id="9790012at2"/>
<protein>
    <recommendedName>
        <fullName evidence="4">Fimbrial assembly protein FimA</fullName>
    </recommendedName>
</protein>
<dbReference type="HOGENOM" id="CLU_068244_1_1_11"/>
<dbReference type="Gene3D" id="3.60.20.10">
    <property type="entry name" value="Glutamine Phosphoribosylpyrophosphate, subunit 1, domain 1"/>
    <property type="match status" value="1"/>
</dbReference>
<dbReference type="KEGG" id="csx:CSING_04385"/>
<dbReference type="EMBL" id="CP010827">
    <property type="protein sequence ID" value="AJI78419.1"/>
    <property type="molecule type" value="Genomic_DNA"/>
</dbReference>
<evidence type="ECO:0008006" key="4">
    <source>
        <dbReference type="Google" id="ProtNLM"/>
    </source>
</evidence>
<evidence type="ECO:0000313" key="3">
    <source>
        <dbReference type="Proteomes" id="UP000031890"/>
    </source>
</evidence>
<sequence>MTFSIIARDSSGAIGQAVSSSSPAVAARCLNLRSEIGAVSSQNITDPRFGPVLLGRLENGSSAQEAFDWLKENDSTLDYRQITILPAKGPGFSHSGVHTLGTHNQVVGDNCVIAGNMLASEKVIDAMLRRFESTSGELEHRLLETMIAGLEAGGEAGPVQSAGLGVVRDAGWIETDLRVDWSDSPIAELEKLLEIWMPQRDDYVTRGKSPHTAPSYGVPGDE</sequence>
<dbReference type="AlphaFoldDB" id="A0A0B6EZN4"/>
<evidence type="ECO:0000313" key="2">
    <source>
        <dbReference type="EMBL" id="AJI78419.1"/>
    </source>
</evidence>
<name>A0A0B6EZN4_9CORY</name>
<dbReference type="SUPFAM" id="SSF56235">
    <property type="entry name" value="N-terminal nucleophile aminohydrolases (Ntn hydrolases)"/>
    <property type="match status" value="1"/>
</dbReference>
<organism evidence="2 3">
    <name type="scientific">Corynebacterium singulare</name>
    <dbReference type="NCBI Taxonomy" id="161899"/>
    <lineage>
        <taxon>Bacteria</taxon>
        <taxon>Bacillati</taxon>
        <taxon>Actinomycetota</taxon>
        <taxon>Actinomycetes</taxon>
        <taxon>Mycobacteriales</taxon>
        <taxon>Corynebacteriaceae</taxon>
        <taxon>Corynebacterium</taxon>
    </lineage>
</organism>
<dbReference type="RefSeq" id="WP_042529994.1">
    <property type="nucleotide sequence ID" value="NZ_CP010827.1"/>
</dbReference>
<reference evidence="2 3" key="1">
    <citation type="journal article" date="2015" name="Genome Announc.">
        <title>Complete Genome Sequence and Annotation of Corynebacterium singulare DSM 44357, Isolated from a Human Semen Specimen.</title>
        <authorList>
            <person name="Merten M."/>
            <person name="Brinkrolf K."/>
            <person name="Albersmeier A."/>
            <person name="Kutter Y."/>
            <person name="Ruckert C."/>
            <person name="Tauch A."/>
        </authorList>
    </citation>
    <scope>NUCLEOTIDE SEQUENCE [LARGE SCALE GENOMIC DNA]</scope>
    <source>
        <strain evidence="2">IBS B52218</strain>
    </source>
</reference>
<accession>A0A0B6EZN4</accession>